<feature type="region of interest" description="Disordered" evidence="6">
    <location>
        <begin position="385"/>
        <end position="428"/>
    </location>
</feature>
<name>A0A0F7UR71_NEOCL</name>
<evidence type="ECO:0000259" key="7">
    <source>
        <dbReference type="PROSITE" id="PS50103"/>
    </source>
</evidence>
<feature type="region of interest" description="Disordered" evidence="6">
    <location>
        <begin position="2162"/>
        <end position="2192"/>
    </location>
</feature>
<feature type="region of interest" description="Disordered" evidence="6">
    <location>
        <begin position="2646"/>
        <end position="2668"/>
    </location>
</feature>
<feature type="compositionally biased region" description="Basic and acidic residues" evidence="6">
    <location>
        <begin position="498"/>
        <end position="509"/>
    </location>
</feature>
<feature type="region of interest" description="Disordered" evidence="6">
    <location>
        <begin position="2405"/>
        <end position="2483"/>
    </location>
</feature>
<feature type="compositionally biased region" description="Low complexity" evidence="6">
    <location>
        <begin position="1867"/>
        <end position="1878"/>
    </location>
</feature>
<feature type="region of interest" description="Disordered" evidence="6">
    <location>
        <begin position="1696"/>
        <end position="1726"/>
    </location>
</feature>
<feature type="region of interest" description="Disordered" evidence="6">
    <location>
        <begin position="2767"/>
        <end position="2786"/>
    </location>
</feature>
<feature type="region of interest" description="Disordered" evidence="6">
    <location>
        <begin position="1205"/>
        <end position="1236"/>
    </location>
</feature>
<feature type="region of interest" description="Disordered" evidence="6">
    <location>
        <begin position="614"/>
        <end position="646"/>
    </location>
</feature>
<feature type="compositionally biased region" description="Polar residues" evidence="6">
    <location>
        <begin position="10"/>
        <end position="38"/>
    </location>
</feature>
<evidence type="ECO:0000256" key="4">
    <source>
        <dbReference type="ARBA" id="ARBA00023125"/>
    </source>
</evidence>
<feature type="region of interest" description="Disordered" evidence="6">
    <location>
        <begin position="1"/>
        <end position="61"/>
    </location>
</feature>
<evidence type="ECO:0000256" key="6">
    <source>
        <dbReference type="SAM" id="MobiDB-lite"/>
    </source>
</evidence>
<dbReference type="PANTHER" id="PTHR14493:SF50">
    <property type="entry name" value="RING FINGER PROTEIN UNKEMPT"/>
    <property type="match status" value="1"/>
</dbReference>
<feature type="compositionally biased region" description="Low complexity" evidence="6">
    <location>
        <begin position="577"/>
        <end position="587"/>
    </location>
</feature>
<feature type="compositionally biased region" description="Basic and acidic residues" evidence="6">
    <location>
        <begin position="3079"/>
        <end position="3093"/>
    </location>
</feature>
<feature type="zinc finger region" description="C3H1-type" evidence="5">
    <location>
        <begin position="754"/>
        <end position="787"/>
    </location>
</feature>
<feature type="compositionally biased region" description="Polar residues" evidence="6">
    <location>
        <begin position="2897"/>
        <end position="2906"/>
    </location>
</feature>
<feature type="compositionally biased region" description="Basic and acidic residues" evidence="6">
    <location>
        <begin position="2654"/>
        <end position="2667"/>
    </location>
</feature>
<feature type="compositionally biased region" description="Low complexity" evidence="6">
    <location>
        <begin position="329"/>
        <end position="342"/>
    </location>
</feature>
<feature type="compositionally biased region" description="Basic and acidic residues" evidence="6">
    <location>
        <begin position="2183"/>
        <end position="2192"/>
    </location>
</feature>
<keyword evidence="2 5" id="KW-0863">Zinc-finger</keyword>
<evidence type="ECO:0000313" key="8">
    <source>
        <dbReference type="EMBL" id="CEL70960.1"/>
    </source>
</evidence>
<dbReference type="InterPro" id="IPR045234">
    <property type="entry name" value="Unkempt-like"/>
</dbReference>
<dbReference type="InterPro" id="IPR057444">
    <property type="entry name" value="Znf-CCCH_AtC3H23-like"/>
</dbReference>
<proteinExistence type="predicted"/>
<reference evidence="8" key="1">
    <citation type="journal article" date="2015" name="PLoS ONE">
        <title>Comprehensive Evaluation of Toxoplasma gondii VEG and Neospora caninum LIV Genomes with Tachyzoite Stage Transcriptome and Proteome Defines Novel Transcript Features.</title>
        <authorList>
            <person name="Ramaprasad A."/>
            <person name="Mourier T."/>
            <person name="Naeem R."/>
            <person name="Malas T.B."/>
            <person name="Moussa E."/>
            <person name="Panigrahi A."/>
            <person name="Vermont S.J."/>
            <person name="Otto T.D."/>
            <person name="Wastling J."/>
            <person name="Pain A."/>
        </authorList>
    </citation>
    <scope>NUCLEOTIDE SEQUENCE</scope>
    <source>
        <strain evidence="8">Liverpool</strain>
    </source>
</reference>
<feature type="zinc finger region" description="C3H1-type" evidence="5">
    <location>
        <begin position="843"/>
        <end position="878"/>
    </location>
</feature>
<dbReference type="InterPro" id="IPR000571">
    <property type="entry name" value="Znf_CCCH"/>
</dbReference>
<dbReference type="GO" id="GO:0008270">
    <property type="term" value="F:zinc ion binding"/>
    <property type="evidence" value="ECO:0007669"/>
    <property type="project" value="UniProtKB-KW"/>
</dbReference>
<feature type="region of interest" description="Disordered" evidence="6">
    <location>
        <begin position="1329"/>
        <end position="1370"/>
    </location>
</feature>
<evidence type="ECO:0000256" key="1">
    <source>
        <dbReference type="ARBA" id="ARBA00022723"/>
    </source>
</evidence>
<dbReference type="SMART" id="SM00356">
    <property type="entry name" value="ZnF_C3H1"/>
    <property type="match status" value="3"/>
</dbReference>
<feature type="region of interest" description="Disordered" evidence="6">
    <location>
        <begin position="88"/>
        <end position="229"/>
    </location>
</feature>
<evidence type="ECO:0000256" key="3">
    <source>
        <dbReference type="ARBA" id="ARBA00022833"/>
    </source>
</evidence>
<accession>A0A0F7UR71</accession>
<feature type="compositionally biased region" description="Polar residues" evidence="6">
    <location>
        <begin position="1661"/>
        <end position="1675"/>
    </location>
</feature>
<gene>
    <name evidence="8" type="ORF">BN1204_066230</name>
</gene>
<feature type="domain" description="C3H1-type" evidence="7">
    <location>
        <begin position="843"/>
        <end position="878"/>
    </location>
</feature>
<evidence type="ECO:0000256" key="2">
    <source>
        <dbReference type="ARBA" id="ARBA00022771"/>
    </source>
</evidence>
<feature type="compositionally biased region" description="Basic and acidic residues" evidence="6">
    <location>
        <begin position="131"/>
        <end position="149"/>
    </location>
</feature>
<feature type="region of interest" description="Disordered" evidence="6">
    <location>
        <begin position="1806"/>
        <end position="1833"/>
    </location>
</feature>
<feature type="domain" description="C3H1-type" evidence="7">
    <location>
        <begin position="754"/>
        <end position="787"/>
    </location>
</feature>
<dbReference type="GO" id="GO:0003677">
    <property type="term" value="F:DNA binding"/>
    <property type="evidence" value="ECO:0007669"/>
    <property type="project" value="UniProtKB-KW"/>
</dbReference>
<feature type="compositionally biased region" description="Polar residues" evidence="6">
    <location>
        <begin position="1524"/>
        <end position="1538"/>
    </location>
</feature>
<feature type="region of interest" description="Disordered" evidence="6">
    <location>
        <begin position="1767"/>
        <end position="1790"/>
    </location>
</feature>
<feature type="compositionally biased region" description="Basic and acidic residues" evidence="6">
    <location>
        <begin position="1492"/>
        <end position="1505"/>
    </location>
</feature>
<dbReference type="EMBL" id="LN714487">
    <property type="protein sequence ID" value="CEL70960.1"/>
    <property type="molecule type" value="Genomic_DNA"/>
</dbReference>
<feature type="region of interest" description="Disordered" evidence="6">
    <location>
        <begin position="2890"/>
        <end position="2929"/>
    </location>
</feature>
<feature type="region of interest" description="Disordered" evidence="6">
    <location>
        <begin position="462"/>
        <end position="594"/>
    </location>
</feature>
<dbReference type="PROSITE" id="PS50103">
    <property type="entry name" value="ZF_C3H1"/>
    <property type="match status" value="2"/>
</dbReference>
<evidence type="ECO:0000256" key="5">
    <source>
        <dbReference type="PROSITE-ProRule" id="PRU00723"/>
    </source>
</evidence>
<feature type="region of interest" description="Disordered" evidence="6">
    <location>
        <begin position="1861"/>
        <end position="1882"/>
    </location>
</feature>
<feature type="region of interest" description="Disordered" evidence="6">
    <location>
        <begin position="2939"/>
        <end position="2958"/>
    </location>
</feature>
<feature type="compositionally biased region" description="Basic and acidic residues" evidence="6">
    <location>
        <begin position="102"/>
        <end position="121"/>
    </location>
</feature>
<feature type="region of interest" description="Disordered" evidence="6">
    <location>
        <begin position="3067"/>
        <end position="3093"/>
    </location>
</feature>
<feature type="compositionally biased region" description="Polar residues" evidence="6">
    <location>
        <begin position="898"/>
        <end position="909"/>
    </location>
</feature>
<feature type="region of interest" description="Disordered" evidence="6">
    <location>
        <begin position="329"/>
        <end position="348"/>
    </location>
</feature>
<dbReference type="PANTHER" id="PTHR14493">
    <property type="entry name" value="UNKEMPT FAMILY MEMBER"/>
    <property type="match status" value="1"/>
</dbReference>
<feature type="compositionally biased region" description="Low complexity" evidence="6">
    <location>
        <begin position="2454"/>
        <end position="2463"/>
    </location>
</feature>
<organism evidence="8">
    <name type="scientific">Neospora caninum (strain Liverpool)</name>
    <dbReference type="NCBI Taxonomy" id="572307"/>
    <lineage>
        <taxon>Eukaryota</taxon>
        <taxon>Sar</taxon>
        <taxon>Alveolata</taxon>
        <taxon>Apicomplexa</taxon>
        <taxon>Conoidasida</taxon>
        <taxon>Coccidia</taxon>
        <taxon>Eucoccidiorida</taxon>
        <taxon>Eimeriorina</taxon>
        <taxon>Sarcocystidae</taxon>
        <taxon>Neospora</taxon>
    </lineage>
</organism>
<keyword evidence="1 5" id="KW-0479">Metal-binding</keyword>
<keyword evidence="4" id="KW-0238">DNA-binding</keyword>
<feature type="compositionally biased region" description="Low complexity" evidence="6">
    <location>
        <begin position="1595"/>
        <end position="1610"/>
    </location>
</feature>
<feature type="compositionally biased region" description="Low complexity" evidence="6">
    <location>
        <begin position="2417"/>
        <end position="2436"/>
    </location>
</feature>
<feature type="compositionally biased region" description="Low complexity" evidence="6">
    <location>
        <begin position="1780"/>
        <end position="1790"/>
    </location>
</feature>
<feature type="compositionally biased region" description="Low complexity" evidence="6">
    <location>
        <begin position="2907"/>
        <end position="2922"/>
    </location>
</feature>
<feature type="region of interest" description="Disordered" evidence="6">
    <location>
        <begin position="2065"/>
        <end position="2089"/>
    </location>
</feature>
<feature type="compositionally biased region" description="Polar residues" evidence="6">
    <location>
        <begin position="92"/>
        <end position="101"/>
    </location>
</feature>
<feature type="compositionally biased region" description="Low complexity" evidence="6">
    <location>
        <begin position="2279"/>
        <end position="2289"/>
    </location>
</feature>
<feature type="region of interest" description="Disordered" evidence="6">
    <location>
        <begin position="2270"/>
        <end position="2315"/>
    </location>
</feature>
<feature type="region of interest" description="Disordered" evidence="6">
    <location>
        <begin position="1462"/>
        <end position="1675"/>
    </location>
</feature>
<dbReference type="Pfam" id="PF25512">
    <property type="entry name" value="zf-CCCH_AtC3H23"/>
    <property type="match status" value="1"/>
</dbReference>
<feature type="region of interest" description="Disordered" evidence="6">
    <location>
        <begin position="898"/>
        <end position="925"/>
    </location>
</feature>
<sequence>MAENGGASGASPSTREGSQAQSFLSFPRLSSSTKTGPSVSLRDASGPPTQPPDVFPSSVLATRGEKSAPTLAASNGVLSYKAVAARAVSQRVGGSSAATCSDSERDARRESEPSRQSRAFDGDSAGAVPPGERRQTRHEKTSSSAKGEDPQESTQDSGAEGLRLGGGTRSVAPGSAAEVCEVSARSPSPPRSKRSKGDQSERGSGTGKGGEKKANTTANGHGKRKHKKLLDLRLPTAAASDLPVFEREGEQDAHLAVMLKPGNRKRRSCVDSVSGCLLFWGARCPSKLGAGSGGAWCIEGDKCLACHTDAEYFGHPAVYKTVLCTNSRSSSNRSCCFSSASAAPGTSPRKRRSEALLAFCGRVRCCCWKAHSKGEQRAELAKKYTPTSMGKQPSPVGPNAPLSTLSHDSHLSSSGDGQGGVSTPTPAREQGRTEAALGGGLASVQNRRSSFGVDLGDTVGLRGSACGKEPGSAAPPHGGEDGEALRRLSGSSAAGNEKLPKKGEDRRAEGPPGAATNSTRSFEKGREAVKSPVGDVAGPNAVLFPRLQRLSPLPKGSKGALRDAEGKATCGGKGGAEKSSSSAGSEKNPPDVEKECTCSCPSLGSWRENGAWRGAGAWGGSLSQKASDPSVPLTPGQPGEEGKGKSCAVTAQQTAATGTVGAEGIGPANVFLPDGSLDLDLFKVFPCRNRNVLHERKSCPFYHNYRDKRRAPVTYQAEQCEEQFDLDTTTIQCSKGDNCERCHNRHELLYHPNIYKQRFCSNFSKNEKNGLTACARGVFCAFAHSRAEIRATLFTEQEEREPDCQFFVAKFKTVWCPYGSQHDWHTCVYAHTYQDCRRAPAIGYGSEPCPAWSKDLHSADYDRRCPHGARCSFSHGSKEQLYHPSYYKTMPCIDYRPQTSDSNGKSSQGGEKGRSAGRHGGASASAGGCPRGFLCAFYHDVTERRIPVPPCSTAGWTFSYSMPLPLSQLKLLQPLFLEPPLFNLDDFEAFGHHSRLTAASRRAGAAAGLGGSEGANAMLTAGSRTGSSETQHVCRGSHRHSGLGAVVQSSAFPFSVGGVSAGPPPGSSPKALPALSKASGANACLAPSSKPASCRRRSSSSSYSASYAAYAPPPFPSYPAGAQGSELVQFGAASPLEACHANAESMCDAVEVSDEGLHALPRKDERRRIAPSWSATLAVEARDESRQKAPARRLSRGSVHEFLSGAGASYRDGSGSSQGDRRENLQSWSEPASCFPPSFQPAGGRLASANREKTQEHLLLQVAAMLLNGSSRESEAENFAPAHAGEHNGGEELQGHTFSAENAEVSSLFAPHTHDFMGLCASLSNRPGFSGHHSAEDDSNSGTDYAPSVLFTPHSGEEGGRPGAIEGPRDTFSLGSSFFPAAFPGDSLPSGLSDAAPEERAKDEGALFFSGAGSRRGGQADLRARVAAANGPSDAFARERLAGEGLDTSALLLPLAVAPLSSSSPPFVSSGGHPPVSSGESGRPAAALRTARSSEELEERDRDEAEAWSVSTEGCRRHGKGGPTASQGDLWSSPSLETLASRGDGGEQDGGSRPLERNSAASARGRRFMRLFDNGSLWGPSTGRPKPLATEPNDAQQFASLSFSSSLSSSPPGLLVPDGAEAPGQARVAERPSPHNLAISILHSSPPRRKGNLWGTDEENGTATNLPSTSLPGSYSFESRKSGDTFVASSFSVVSPAGVHPEDSQRDSTGNRGRRAPREEPSCPSAVASLWGVEWRSMEEETGAPSAWAPLASSAPPGLLRPAVLKGRRGATESPEEGEASCGSGEASSGLASAFASDADVNPPATVLAGRSASPAPSSFSNDALEEEKEEDLARIPTAAVTAVETAAVALWGAFDEEEDERKRDFSVSSSSVALSASRKAEEGEERNLFHKKLSFLEEAMSALWKMKRSGHAQVAEEDPVDGKAVDADGDRWQGEAKHIPARDVEGRRQARSKVDRTAVLAVSVKDRNAQLACLKSLLGLLAWHNVILYVTDPSREEKGKPEDASPESPVLQALATLKVTARYHVSHLREEELTEQILEGALSKETEKGHRLLVVHGRRVFDERPKDADAQAPTQAQTKDVENTLPSRKNPCSLFGLLRLQRQQPVDARHWEKETLAVVGLHSAPADFWRTCREEKLTLGGLAPKPMRAEQSDPAARSLLSAAPLPGDRAPGTRQPVGPVGSEHRTSEEEAAPKRLSFSCWPTVAVHLVVSPSPRALLQSEGIPEGEVRDAYDFRTGSLLPSASLPLWSCLFGSLAPSRLSPCAPSLRALPSSPDITSSRASLDRSSSCPDFLPESGKPCFAPRTPSPSRSVGEDLTAATAAGTVTSASPASSVSSLPSVSEFLSLSPSLRPHCHDRSSSQSSPLTLPLLLSTPPASSTVAGASGASVFWGASSLQVRRPAREILAPTSGDDRSVSGETAMTTETAASSAALSDARAGEDGPECGGEKEGRKAAATGTAAKPRSGKKATVQREQSVEDGSLTAKRWAQVHEGRDSDSQWRSQKGIEAGELFGELLVREMCVLAEALRKEAADAEKEDRDGRLVFCWAPSSEEQTGQETSCERLRAPRDVATNLRHFAKDSVASASPAASSLRLLSRSLVPSLGHVQRLLLLVSVRADARLDGARMFSRLSACSADSVFVLPAGSWSSPGAESAEAKKRAEGEEGVKTRRQPLAAGSTLAVCLRESPAAAAAQRVEANSSFGVASSLSASPETRCLTLAQLVSGCSGALRLDLSRFSPLGNSLFKEEECGVRPMRLDVSELVAATKREASERRVESPRDSRKKANSEEGEIADLWCALCGEAIERQPEDLGSNRETTDQIVATAAGRTEVCCFVRCGYTPEDPERELDCPHVFHRSCLDQFLVGPQFTRAGGRCFCRSFVPRGPLSWPSLAPCETGTGRQTASQPTSQRRSSSFQASMSSSRENQNSCLGVSPLKFLPASSGSASRRTDDPSDGLPELRAPHEFEESICSSFFPFGQDASAISPSAASSHDAALLEGSEEDAAVTSPRLCGGVPTPGSPRYGTVPRGLVTPAHLPALLRELLVGLSQVQDLHVHVALRERTRKVFAEETGSAGDSNGKGIEKAQKEGDEKGRERRIEWCVSRTPRLVISPTDIWVATRETSLERRDPHEKATAVSTCVDVLGSSLLPAFVPVSPGKLLGQCPQLFPHAAARLVLFVCSGGAAGGRRMGVREDAAAMDASEKTQGDSGTGVDLHGVYDTVSGFPPLLQHLFLLLSSGGTPSSYAHLHREKRELAGLAEDTDKVEQEDKVAFPASFLLLSDAVRHHPFFWSTAQKLDFLDKLQFVLSHVCATPRGASHFLAAPASSLCAASVSEEGMARRSTNPKHQKEWRACVEKLAEGWREKVHRDLLEAVDTPMAGRAGAWRAAECNLTPLSPFSNDLEGLLRFIKTLRTWSLVIGLKVLTSSAVADLVEVYIHPTGTAATTWESPSKRGPRMARFRRTSASTFEDQRARRILLQNFDSVCLEQIHQVHPRLFLLLFAYVTSAFEGDSEMESIFDFLREFTLSSKPLRDSFWFEAVM</sequence>
<protein>
    <submittedName>
        <fullName evidence="8">Zinc finger (CCCH type) protein, putative</fullName>
    </submittedName>
</protein>
<keyword evidence="3 5" id="KW-0862">Zinc</keyword>
<feature type="compositionally biased region" description="Low complexity" evidence="6">
    <location>
        <begin position="1462"/>
        <end position="1479"/>
    </location>
</feature>